<accession>A0A1N6GTF7</accession>
<dbReference type="OrthoDB" id="9104498at2"/>
<dbReference type="AlphaFoldDB" id="A0A1N6GTF7"/>
<reference evidence="1 2" key="1">
    <citation type="submission" date="2016-11" db="EMBL/GenBank/DDBJ databases">
        <authorList>
            <person name="Jaros S."/>
            <person name="Januszkiewicz K."/>
            <person name="Wedrychowicz H."/>
        </authorList>
    </citation>
    <scope>NUCLEOTIDE SEQUENCE [LARGE SCALE GENOMIC DNA]</scope>
    <source>
        <strain evidence="1 2">GAS95</strain>
    </source>
</reference>
<gene>
    <name evidence="1" type="ORF">SAMN05444165_0955</name>
</gene>
<keyword evidence="2" id="KW-1185">Reference proteome</keyword>
<dbReference type="Proteomes" id="UP000185151">
    <property type="component" value="Unassembled WGS sequence"/>
</dbReference>
<protein>
    <submittedName>
        <fullName evidence="1">Uncharacterized protein</fullName>
    </submittedName>
</protein>
<name>A0A1N6GTF7_9BURK</name>
<evidence type="ECO:0000313" key="2">
    <source>
        <dbReference type="Proteomes" id="UP000185151"/>
    </source>
</evidence>
<organism evidence="1 2">
    <name type="scientific">Paraburkholderia phenazinium</name>
    <dbReference type="NCBI Taxonomy" id="60549"/>
    <lineage>
        <taxon>Bacteria</taxon>
        <taxon>Pseudomonadati</taxon>
        <taxon>Pseudomonadota</taxon>
        <taxon>Betaproteobacteria</taxon>
        <taxon>Burkholderiales</taxon>
        <taxon>Burkholderiaceae</taxon>
        <taxon>Paraburkholderia</taxon>
    </lineage>
</organism>
<proteinExistence type="predicted"/>
<dbReference type="EMBL" id="FSRU01000001">
    <property type="protein sequence ID" value="SIO10793.1"/>
    <property type="molecule type" value="Genomic_DNA"/>
</dbReference>
<sequence length="88" mass="9803">MAQAHSETYRGFQIEVEAVADDGRSLRVRRQITRQLGERYTARYEHTDAGSRPASEAEDALSQAIRDARETVNRLLGGWHGAYAQGVA</sequence>
<evidence type="ECO:0000313" key="1">
    <source>
        <dbReference type="EMBL" id="SIO10793.1"/>
    </source>
</evidence>